<evidence type="ECO:0000256" key="3">
    <source>
        <dbReference type="ARBA" id="ARBA00022989"/>
    </source>
</evidence>
<dbReference type="GO" id="GO:0016020">
    <property type="term" value="C:membrane"/>
    <property type="evidence" value="ECO:0007669"/>
    <property type="project" value="UniProtKB-SubCell"/>
</dbReference>
<gene>
    <name evidence="6" type="ORF">HPB52_005102</name>
</gene>
<feature type="transmembrane region" description="Helical" evidence="5">
    <location>
        <begin position="68"/>
        <end position="86"/>
    </location>
</feature>
<feature type="transmembrane region" description="Helical" evidence="5">
    <location>
        <begin position="189"/>
        <end position="214"/>
    </location>
</feature>
<name>A0A9D4QI78_RHISA</name>
<comment type="subcellular location">
    <subcellularLocation>
        <location evidence="1">Membrane</location>
    </subcellularLocation>
</comment>
<keyword evidence="2 5" id="KW-0812">Transmembrane</keyword>
<proteinExistence type="predicted"/>
<dbReference type="EMBL" id="JABSTV010001245">
    <property type="protein sequence ID" value="KAH7982465.1"/>
    <property type="molecule type" value="Genomic_DNA"/>
</dbReference>
<reference evidence="6" key="2">
    <citation type="submission" date="2021-09" db="EMBL/GenBank/DDBJ databases">
        <authorList>
            <person name="Jia N."/>
            <person name="Wang J."/>
            <person name="Shi W."/>
            <person name="Du L."/>
            <person name="Sun Y."/>
            <person name="Zhan W."/>
            <person name="Jiang J."/>
            <person name="Wang Q."/>
            <person name="Zhang B."/>
            <person name="Ji P."/>
            <person name="Sakyi L.B."/>
            <person name="Cui X."/>
            <person name="Yuan T."/>
            <person name="Jiang B."/>
            <person name="Yang W."/>
            <person name="Lam T.T.-Y."/>
            <person name="Chang Q."/>
            <person name="Ding S."/>
            <person name="Wang X."/>
            <person name="Zhu J."/>
            <person name="Ruan X."/>
            <person name="Zhao L."/>
            <person name="Wei J."/>
            <person name="Que T."/>
            <person name="Du C."/>
            <person name="Cheng J."/>
            <person name="Dai P."/>
            <person name="Han X."/>
            <person name="Huang E."/>
            <person name="Gao Y."/>
            <person name="Liu J."/>
            <person name="Shao H."/>
            <person name="Ye R."/>
            <person name="Li L."/>
            <person name="Wei W."/>
            <person name="Wang X."/>
            <person name="Wang C."/>
            <person name="Huo Q."/>
            <person name="Li W."/>
            <person name="Guo W."/>
            <person name="Chen H."/>
            <person name="Chen S."/>
            <person name="Zhou L."/>
            <person name="Zhou L."/>
            <person name="Ni X."/>
            <person name="Tian J."/>
            <person name="Zhou Y."/>
            <person name="Sheng Y."/>
            <person name="Liu T."/>
            <person name="Pan Y."/>
            <person name="Xia L."/>
            <person name="Li J."/>
            <person name="Zhao F."/>
            <person name="Cao W."/>
        </authorList>
    </citation>
    <scope>NUCLEOTIDE SEQUENCE</scope>
    <source>
        <strain evidence="6">Rsan-2018</strain>
        <tissue evidence="6">Larvae</tissue>
    </source>
</reference>
<dbReference type="InterPro" id="IPR000276">
    <property type="entry name" value="GPCR_Rhodpsn"/>
</dbReference>
<keyword evidence="7" id="KW-1185">Reference proteome</keyword>
<dbReference type="AlphaFoldDB" id="A0A9D4QI78"/>
<protein>
    <recommendedName>
        <fullName evidence="8">G-protein coupled receptors family 1 profile domain-containing protein</fullName>
    </recommendedName>
</protein>
<dbReference type="Gene3D" id="1.20.1070.10">
    <property type="entry name" value="Rhodopsin 7-helix transmembrane proteins"/>
    <property type="match status" value="1"/>
</dbReference>
<sequence>MNLTTAESTSPGGTPAPLEYDVCHGYWFDLSFQAAIVGVASLGAAVSAVMAVALVFRSPMPVDCLSPRLLASTCIAAMTLCVASLATPAFQLSGKAPGRVECVVTGSLYLSSVQTMAFCLVCLNVDEYMLVMHYGSPHRKWMRHVFSVVPWLVSWALTIPHSVEYWGCFRPNRFTSHCMMRGPWSTRVVNGIATVLVPVGVTTVVYVLLMFYVLSEKKKSSQPSPDTSYLPHLIIESYFMEEVGCLGLRLAYLWWICDVDAGTYVFQRITAGWMRWAPVRCCPGAKALMRARSVLFGSSARQITPALGEQLAARERQTARRRRGRRGFRARRRRRLFTTGPGRSHLVARRGSRGVALSKKAAFAERLLKVNIEH</sequence>
<organism evidence="6 7">
    <name type="scientific">Rhipicephalus sanguineus</name>
    <name type="common">Brown dog tick</name>
    <name type="synonym">Ixodes sanguineus</name>
    <dbReference type="NCBI Taxonomy" id="34632"/>
    <lineage>
        <taxon>Eukaryota</taxon>
        <taxon>Metazoa</taxon>
        <taxon>Ecdysozoa</taxon>
        <taxon>Arthropoda</taxon>
        <taxon>Chelicerata</taxon>
        <taxon>Arachnida</taxon>
        <taxon>Acari</taxon>
        <taxon>Parasitiformes</taxon>
        <taxon>Ixodida</taxon>
        <taxon>Ixodoidea</taxon>
        <taxon>Ixodidae</taxon>
        <taxon>Rhipicephalinae</taxon>
        <taxon>Rhipicephalus</taxon>
        <taxon>Rhipicephalus</taxon>
    </lineage>
</organism>
<comment type="caution">
    <text evidence="6">The sequence shown here is derived from an EMBL/GenBank/DDBJ whole genome shotgun (WGS) entry which is preliminary data.</text>
</comment>
<evidence type="ECO:0008006" key="8">
    <source>
        <dbReference type="Google" id="ProtNLM"/>
    </source>
</evidence>
<evidence type="ECO:0000256" key="5">
    <source>
        <dbReference type="SAM" id="Phobius"/>
    </source>
</evidence>
<dbReference type="CDD" id="cd00637">
    <property type="entry name" value="7tm_classA_rhodopsin-like"/>
    <property type="match status" value="1"/>
</dbReference>
<dbReference type="SUPFAM" id="SSF81321">
    <property type="entry name" value="Family A G protein-coupled receptor-like"/>
    <property type="match status" value="1"/>
</dbReference>
<feature type="transmembrane region" description="Helical" evidence="5">
    <location>
        <begin position="34"/>
        <end position="56"/>
    </location>
</feature>
<reference evidence="6" key="1">
    <citation type="journal article" date="2020" name="Cell">
        <title>Large-Scale Comparative Analyses of Tick Genomes Elucidate Their Genetic Diversity and Vector Capacities.</title>
        <authorList>
            <consortium name="Tick Genome and Microbiome Consortium (TIGMIC)"/>
            <person name="Jia N."/>
            <person name="Wang J."/>
            <person name="Shi W."/>
            <person name="Du L."/>
            <person name="Sun Y."/>
            <person name="Zhan W."/>
            <person name="Jiang J.F."/>
            <person name="Wang Q."/>
            <person name="Zhang B."/>
            <person name="Ji P."/>
            <person name="Bell-Sakyi L."/>
            <person name="Cui X.M."/>
            <person name="Yuan T.T."/>
            <person name="Jiang B.G."/>
            <person name="Yang W.F."/>
            <person name="Lam T.T."/>
            <person name="Chang Q.C."/>
            <person name="Ding S.J."/>
            <person name="Wang X.J."/>
            <person name="Zhu J.G."/>
            <person name="Ruan X.D."/>
            <person name="Zhao L."/>
            <person name="Wei J.T."/>
            <person name="Ye R.Z."/>
            <person name="Que T.C."/>
            <person name="Du C.H."/>
            <person name="Zhou Y.H."/>
            <person name="Cheng J.X."/>
            <person name="Dai P.F."/>
            <person name="Guo W.B."/>
            <person name="Han X.H."/>
            <person name="Huang E.J."/>
            <person name="Li L.F."/>
            <person name="Wei W."/>
            <person name="Gao Y.C."/>
            <person name="Liu J.Z."/>
            <person name="Shao H.Z."/>
            <person name="Wang X."/>
            <person name="Wang C.C."/>
            <person name="Yang T.C."/>
            <person name="Huo Q.B."/>
            <person name="Li W."/>
            <person name="Chen H.Y."/>
            <person name="Chen S.E."/>
            <person name="Zhou L.G."/>
            <person name="Ni X.B."/>
            <person name="Tian J.H."/>
            <person name="Sheng Y."/>
            <person name="Liu T."/>
            <person name="Pan Y.S."/>
            <person name="Xia L.Y."/>
            <person name="Li J."/>
            <person name="Zhao F."/>
            <person name="Cao W.C."/>
        </authorList>
    </citation>
    <scope>NUCLEOTIDE SEQUENCE</scope>
    <source>
        <strain evidence="6">Rsan-2018</strain>
    </source>
</reference>
<evidence type="ECO:0000256" key="1">
    <source>
        <dbReference type="ARBA" id="ARBA00004370"/>
    </source>
</evidence>
<accession>A0A9D4QI78</accession>
<evidence type="ECO:0000313" key="6">
    <source>
        <dbReference type="EMBL" id="KAH7982465.1"/>
    </source>
</evidence>
<keyword evidence="3 5" id="KW-1133">Transmembrane helix</keyword>
<dbReference type="Pfam" id="PF00001">
    <property type="entry name" value="7tm_1"/>
    <property type="match status" value="1"/>
</dbReference>
<evidence type="ECO:0000256" key="2">
    <source>
        <dbReference type="ARBA" id="ARBA00022692"/>
    </source>
</evidence>
<dbReference type="Proteomes" id="UP000821837">
    <property type="component" value="Chromosome 1"/>
</dbReference>
<keyword evidence="4 5" id="KW-0472">Membrane</keyword>
<dbReference type="GO" id="GO:0004930">
    <property type="term" value="F:G protein-coupled receptor activity"/>
    <property type="evidence" value="ECO:0007669"/>
    <property type="project" value="InterPro"/>
</dbReference>
<evidence type="ECO:0000313" key="7">
    <source>
        <dbReference type="Proteomes" id="UP000821837"/>
    </source>
</evidence>
<feature type="transmembrane region" description="Helical" evidence="5">
    <location>
        <begin position="145"/>
        <end position="163"/>
    </location>
</feature>
<evidence type="ECO:0000256" key="4">
    <source>
        <dbReference type="ARBA" id="ARBA00023136"/>
    </source>
</evidence>
<feature type="transmembrane region" description="Helical" evidence="5">
    <location>
        <begin position="106"/>
        <end position="125"/>
    </location>
</feature>